<gene>
    <name evidence="2" type="ORF">SAMN05421688_2942</name>
</gene>
<accession>A0A1I0YFG6</accession>
<dbReference type="STRING" id="871651.SAMN05421688_2942"/>
<dbReference type="RefSeq" id="WP_245752666.1">
    <property type="nucleotide sequence ID" value="NZ_FOJU01000005.1"/>
</dbReference>
<keyword evidence="1" id="KW-0812">Transmembrane</keyword>
<reference evidence="2 3" key="1">
    <citation type="submission" date="2016-10" db="EMBL/GenBank/DDBJ databases">
        <authorList>
            <person name="de Groot N.N."/>
        </authorList>
    </citation>
    <scope>NUCLEOTIDE SEQUENCE [LARGE SCALE GENOMIC DNA]</scope>
    <source>
        <strain evidence="2 3">DSM 29316</strain>
    </source>
</reference>
<feature type="transmembrane region" description="Helical" evidence="1">
    <location>
        <begin position="12"/>
        <end position="33"/>
    </location>
</feature>
<evidence type="ECO:0008006" key="4">
    <source>
        <dbReference type="Google" id="ProtNLM"/>
    </source>
</evidence>
<protein>
    <recommendedName>
        <fullName evidence="4">Transmembrane protein</fullName>
    </recommendedName>
</protein>
<dbReference type="AlphaFoldDB" id="A0A1I0YFG6"/>
<dbReference type="EMBL" id="FOJU01000005">
    <property type="protein sequence ID" value="SFB11118.1"/>
    <property type="molecule type" value="Genomic_DNA"/>
</dbReference>
<feature type="transmembrane region" description="Helical" evidence="1">
    <location>
        <begin position="53"/>
        <end position="71"/>
    </location>
</feature>
<name>A0A1I0YFG6_9RHOB</name>
<dbReference type="Proteomes" id="UP000198796">
    <property type="component" value="Unassembled WGS sequence"/>
</dbReference>
<keyword evidence="1" id="KW-0472">Membrane</keyword>
<proteinExistence type="predicted"/>
<keyword evidence="3" id="KW-1185">Reference proteome</keyword>
<evidence type="ECO:0000313" key="2">
    <source>
        <dbReference type="EMBL" id="SFB11118.1"/>
    </source>
</evidence>
<evidence type="ECO:0000313" key="3">
    <source>
        <dbReference type="Proteomes" id="UP000198796"/>
    </source>
</evidence>
<organism evidence="2 3">
    <name type="scientific">Poseidonocella pacifica</name>
    <dbReference type="NCBI Taxonomy" id="871651"/>
    <lineage>
        <taxon>Bacteria</taxon>
        <taxon>Pseudomonadati</taxon>
        <taxon>Pseudomonadota</taxon>
        <taxon>Alphaproteobacteria</taxon>
        <taxon>Rhodobacterales</taxon>
        <taxon>Roseobacteraceae</taxon>
        <taxon>Poseidonocella</taxon>
    </lineage>
</organism>
<feature type="transmembrane region" description="Helical" evidence="1">
    <location>
        <begin position="102"/>
        <end position="125"/>
    </location>
</feature>
<sequence>MKYPRLISEGSVWIVATIPSIWAGHFLLCYWVAAVWCAKFSGTVPASLTTPRWIIAALTALSLGAIAFLAYRALHSYGGTFSVENEINQNTSHDRKRFLGHVSLLLAALSAIAICFTAAPALVFARCW</sequence>
<evidence type="ECO:0000256" key="1">
    <source>
        <dbReference type="SAM" id="Phobius"/>
    </source>
</evidence>
<keyword evidence="1" id="KW-1133">Transmembrane helix</keyword>